<evidence type="ECO:0000313" key="10">
    <source>
        <dbReference type="Proteomes" id="UP000323392"/>
    </source>
</evidence>
<evidence type="ECO:0000313" key="9">
    <source>
        <dbReference type="Proteomes" id="UP000092605"/>
    </source>
</evidence>
<comment type="function">
    <text evidence="3 6">Allows the formation of correctly charged Asn-tRNA(Asn) or Gln-tRNA(Gln) through the transamidation of misacylated Asp-tRNA(Asn) or Glu-tRNA(Gln) in organisms which lack either or both of asparaginyl-tRNA or glutaminyl-tRNA synthetases. The reaction takes place in the presence of glutamine and ATP through an activated phospho-Asp-tRNA(Asn) or phospho-Glu-tRNA(Gln).</text>
</comment>
<evidence type="ECO:0000256" key="6">
    <source>
        <dbReference type="HAMAP-Rule" id="MF_00122"/>
    </source>
</evidence>
<evidence type="ECO:0000256" key="2">
    <source>
        <dbReference type="ARBA" id="ARBA00011123"/>
    </source>
</evidence>
<sequence length="94" mass="10801">MVDKSTIQNVAKLAKLEFREDEIDMIVKKLDNVLSYVKMLDEVNVDNVDITYNPIDLKNAFREDNVGKSLDREKVLQNAPDKEMGCFKVPKVLD</sequence>
<proteinExistence type="inferred from homology"/>
<accession>A0A150FTM4</accession>
<dbReference type="PANTHER" id="PTHR15004:SF0">
    <property type="entry name" value="GLUTAMYL-TRNA(GLN) AMIDOTRANSFERASE SUBUNIT C, MITOCHONDRIAL"/>
    <property type="match status" value="1"/>
</dbReference>
<dbReference type="PATRIC" id="fig|1121328.3.peg.1464"/>
<keyword evidence="6" id="KW-0547">Nucleotide-binding</keyword>
<dbReference type="NCBIfam" id="TIGR00135">
    <property type="entry name" value="gatC"/>
    <property type="match status" value="1"/>
</dbReference>
<dbReference type="HAMAP" id="MF_00122">
    <property type="entry name" value="GatC"/>
    <property type="match status" value="1"/>
</dbReference>
<dbReference type="OrthoDB" id="9813938at2"/>
<dbReference type="GO" id="GO:0070681">
    <property type="term" value="P:glutaminyl-tRNAGln biosynthesis via transamidation"/>
    <property type="evidence" value="ECO:0007669"/>
    <property type="project" value="TreeGrafter"/>
</dbReference>
<dbReference type="AlphaFoldDB" id="A0A150FTM4"/>
<comment type="similarity">
    <text evidence="1 6">Belongs to the GatC family.</text>
</comment>
<keyword evidence="6" id="KW-0067">ATP-binding</keyword>
<organism evidence="7 9">
    <name type="scientific">Alkalithermobacter thermoalcaliphilus JW-YL-7 = DSM 7308</name>
    <dbReference type="NCBI Taxonomy" id="1121328"/>
    <lineage>
        <taxon>Bacteria</taxon>
        <taxon>Bacillati</taxon>
        <taxon>Bacillota</taxon>
        <taxon>Clostridia</taxon>
        <taxon>Peptostreptococcales</taxon>
        <taxon>Tepidibacteraceae</taxon>
        <taxon>Alkalithermobacter</taxon>
    </lineage>
</organism>
<reference evidence="7 9" key="1">
    <citation type="submission" date="2016-02" db="EMBL/GenBank/DDBJ databases">
        <title>Draft genome sequence for Clostridium paradoxum JW-YL-7.</title>
        <authorList>
            <person name="Utturkar S.M."/>
            <person name="Lancaster A."/>
            <person name="Poole F.L."/>
            <person name="Adams M.W."/>
            <person name="Brown S.D."/>
        </authorList>
    </citation>
    <scope>NUCLEOTIDE SEQUENCE [LARGE SCALE GENOMIC DNA]</scope>
    <source>
        <strain evidence="7 9">JW-YL-7</strain>
    </source>
</reference>
<dbReference type="Proteomes" id="UP000092605">
    <property type="component" value="Unassembled WGS sequence"/>
</dbReference>
<dbReference type="GO" id="GO:0050567">
    <property type="term" value="F:glutaminyl-tRNA synthase (glutamine-hydrolyzing) activity"/>
    <property type="evidence" value="ECO:0007669"/>
    <property type="project" value="UniProtKB-UniRule"/>
</dbReference>
<evidence type="ECO:0000256" key="3">
    <source>
        <dbReference type="ARBA" id="ARBA00024799"/>
    </source>
</evidence>
<evidence type="ECO:0000313" key="7">
    <source>
        <dbReference type="EMBL" id="KXZ40380.1"/>
    </source>
</evidence>
<comment type="catalytic activity">
    <reaction evidence="5 6">
        <text>L-glutamyl-tRNA(Gln) + L-glutamine + ATP + H2O = L-glutaminyl-tRNA(Gln) + L-glutamate + ADP + phosphate + H(+)</text>
        <dbReference type="Rhea" id="RHEA:17521"/>
        <dbReference type="Rhea" id="RHEA-COMP:9681"/>
        <dbReference type="Rhea" id="RHEA-COMP:9684"/>
        <dbReference type="ChEBI" id="CHEBI:15377"/>
        <dbReference type="ChEBI" id="CHEBI:15378"/>
        <dbReference type="ChEBI" id="CHEBI:29985"/>
        <dbReference type="ChEBI" id="CHEBI:30616"/>
        <dbReference type="ChEBI" id="CHEBI:43474"/>
        <dbReference type="ChEBI" id="CHEBI:58359"/>
        <dbReference type="ChEBI" id="CHEBI:78520"/>
        <dbReference type="ChEBI" id="CHEBI:78521"/>
        <dbReference type="ChEBI" id="CHEBI:456216"/>
    </reaction>
</comment>
<comment type="caution">
    <text evidence="7">The sequence shown here is derived from an EMBL/GenBank/DDBJ whole genome shotgun (WGS) entry which is preliminary data.</text>
</comment>
<keyword evidence="7" id="KW-0808">Transferase</keyword>
<keyword evidence="6" id="KW-0436">Ligase</keyword>
<dbReference type="RefSeq" id="WP_149683686.1">
    <property type="nucleotide sequence ID" value="NZ_FRBG01000001.1"/>
</dbReference>
<dbReference type="GO" id="GO:0006450">
    <property type="term" value="P:regulation of translational fidelity"/>
    <property type="evidence" value="ECO:0007669"/>
    <property type="project" value="InterPro"/>
</dbReference>
<comment type="catalytic activity">
    <reaction evidence="4 6">
        <text>L-aspartyl-tRNA(Asn) + L-glutamine + ATP + H2O = L-asparaginyl-tRNA(Asn) + L-glutamate + ADP + phosphate + 2 H(+)</text>
        <dbReference type="Rhea" id="RHEA:14513"/>
        <dbReference type="Rhea" id="RHEA-COMP:9674"/>
        <dbReference type="Rhea" id="RHEA-COMP:9677"/>
        <dbReference type="ChEBI" id="CHEBI:15377"/>
        <dbReference type="ChEBI" id="CHEBI:15378"/>
        <dbReference type="ChEBI" id="CHEBI:29985"/>
        <dbReference type="ChEBI" id="CHEBI:30616"/>
        <dbReference type="ChEBI" id="CHEBI:43474"/>
        <dbReference type="ChEBI" id="CHEBI:58359"/>
        <dbReference type="ChEBI" id="CHEBI:78515"/>
        <dbReference type="ChEBI" id="CHEBI:78516"/>
        <dbReference type="ChEBI" id="CHEBI:456216"/>
    </reaction>
</comment>
<dbReference type="Pfam" id="PF02686">
    <property type="entry name" value="GatC"/>
    <property type="match status" value="1"/>
</dbReference>
<dbReference type="InterPro" id="IPR003837">
    <property type="entry name" value="GatC"/>
</dbReference>
<evidence type="ECO:0000256" key="5">
    <source>
        <dbReference type="ARBA" id="ARBA00047913"/>
    </source>
</evidence>
<dbReference type="STRING" id="1121328.JWYL7_1455"/>
<comment type="subunit">
    <text evidence="2 6">Heterotrimer of A, B and C subunits.</text>
</comment>
<dbReference type="EMBL" id="LSFY01000001">
    <property type="protein sequence ID" value="KXZ40380.1"/>
    <property type="molecule type" value="Genomic_DNA"/>
</dbReference>
<keyword evidence="6" id="KW-0648">Protein biosynthesis</keyword>
<dbReference type="GO" id="GO:0006412">
    <property type="term" value="P:translation"/>
    <property type="evidence" value="ECO:0007669"/>
    <property type="project" value="UniProtKB-UniRule"/>
</dbReference>
<evidence type="ECO:0000256" key="1">
    <source>
        <dbReference type="ARBA" id="ARBA00010757"/>
    </source>
</evidence>
<keyword evidence="10" id="KW-1185">Reference proteome</keyword>
<dbReference type="InterPro" id="IPR036113">
    <property type="entry name" value="Asp/Glu-ADT_sf_sub_c"/>
</dbReference>
<dbReference type="Proteomes" id="UP000323392">
    <property type="component" value="Unassembled WGS sequence"/>
</dbReference>
<dbReference type="EMBL" id="FRBG01000001">
    <property type="protein sequence ID" value="SHK35313.1"/>
    <property type="molecule type" value="Genomic_DNA"/>
</dbReference>
<dbReference type="SUPFAM" id="SSF141000">
    <property type="entry name" value="Glu-tRNAGln amidotransferase C subunit"/>
    <property type="match status" value="1"/>
</dbReference>
<dbReference type="EC" id="6.3.5.-" evidence="6"/>
<dbReference type="Gene3D" id="1.10.20.60">
    <property type="entry name" value="Glu-tRNAGln amidotransferase C subunit, N-terminal domain"/>
    <property type="match status" value="1"/>
</dbReference>
<gene>
    <name evidence="6" type="primary">gatC</name>
    <name evidence="7" type="ORF">JWYL7_1455</name>
    <name evidence="8" type="ORF">SAMN05661008_00066</name>
</gene>
<name>A0A150FTM4_CLOPD</name>
<protein>
    <recommendedName>
        <fullName evidence="6">Aspartyl/glutamyl-tRNA(Asn/Gln) amidotransferase subunit C</fullName>
        <shortName evidence="6">Asp/Glu-ADT subunit C</shortName>
        <ecNumber evidence="6">6.3.5.-</ecNumber>
    </recommendedName>
</protein>
<dbReference type="PANTHER" id="PTHR15004">
    <property type="entry name" value="GLUTAMYL-TRNA(GLN) AMIDOTRANSFERASE SUBUNIT C, MITOCHONDRIAL"/>
    <property type="match status" value="1"/>
</dbReference>
<evidence type="ECO:0000256" key="4">
    <source>
        <dbReference type="ARBA" id="ARBA00047380"/>
    </source>
</evidence>
<evidence type="ECO:0000313" key="8">
    <source>
        <dbReference type="EMBL" id="SHK35313.1"/>
    </source>
</evidence>
<reference evidence="8 10" key="2">
    <citation type="submission" date="2016-11" db="EMBL/GenBank/DDBJ databases">
        <authorList>
            <person name="Varghese N."/>
            <person name="Submissions S."/>
        </authorList>
    </citation>
    <scope>NUCLEOTIDE SEQUENCE [LARGE SCALE GENOMIC DNA]</scope>
    <source>
        <strain evidence="8 10">DSM 7308</strain>
    </source>
</reference>
<dbReference type="GO" id="GO:0005524">
    <property type="term" value="F:ATP binding"/>
    <property type="evidence" value="ECO:0007669"/>
    <property type="project" value="UniProtKB-KW"/>
</dbReference>
<dbReference type="GO" id="GO:0016740">
    <property type="term" value="F:transferase activity"/>
    <property type="evidence" value="ECO:0007669"/>
    <property type="project" value="UniProtKB-KW"/>
</dbReference>